<reference evidence="3 4" key="1">
    <citation type="submission" date="2016-10" db="EMBL/GenBank/DDBJ databases">
        <authorList>
            <person name="de Groot N.N."/>
        </authorList>
    </citation>
    <scope>NUCLEOTIDE SEQUENCE [LARGE SCALE GENOMIC DNA]</scope>
    <source>
        <strain evidence="3 4">DSM 21001</strain>
    </source>
</reference>
<evidence type="ECO:0000313" key="3">
    <source>
        <dbReference type="EMBL" id="SFS07318.1"/>
    </source>
</evidence>
<dbReference type="SUPFAM" id="SSF88874">
    <property type="entry name" value="Receptor-binding domain of short tail fibre protein gp12"/>
    <property type="match status" value="1"/>
</dbReference>
<dbReference type="EMBL" id="FOZL01000001">
    <property type="protein sequence ID" value="SFS07318.1"/>
    <property type="molecule type" value="Genomic_DNA"/>
</dbReference>
<keyword evidence="4" id="KW-1185">Reference proteome</keyword>
<dbReference type="Pfam" id="PF07484">
    <property type="entry name" value="Collar"/>
    <property type="match status" value="1"/>
</dbReference>
<dbReference type="InterPro" id="IPR011083">
    <property type="entry name" value="Phage_tail_collar_dom"/>
</dbReference>
<protein>
    <submittedName>
        <fullName evidence="3">Microcystin-dependent protein</fullName>
    </submittedName>
</protein>
<dbReference type="OrthoDB" id="9810174at2"/>
<dbReference type="InterPro" id="IPR037053">
    <property type="entry name" value="Phage_tail_collar_dom_sf"/>
</dbReference>
<gene>
    <name evidence="3" type="ORF">SAMN05421771_1321</name>
</gene>
<accession>A0A1I6LV70</accession>
<dbReference type="AlphaFoldDB" id="A0A1I6LV70"/>
<feature type="region of interest" description="Disordered" evidence="1">
    <location>
        <begin position="117"/>
        <end position="141"/>
    </location>
</feature>
<evidence type="ECO:0000256" key="1">
    <source>
        <dbReference type="SAM" id="MobiDB-lite"/>
    </source>
</evidence>
<evidence type="ECO:0000313" key="4">
    <source>
        <dbReference type="Proteomes" id="UP000199024"/>
    </source>
</evidence>
<name>A0A1I6LV70_9BACT</name>
<feature type="domain" description="Phage tail collar" evidence="2">
    <location>
        <begin position="7"/>
        <end position="63"/>
    </location>
</feature>
<organism evidence="3 4">
    <name type="scientific">Granulicella pectinivorans</name>
    <dbReference type="NCBI Taxonomy" id="474950"/>
    <lineage>
        <taxon>Bacteria</taxon>
        <taxon>Pseudomonadati</taxon>
        <taxon>Acidobacteriota</taxon>
        <taxon>Terriglobia</taxon>
        <taxon>Terriglobales</taxon>
        <taxon>Acidobacteriaceae</taxon>
        <taxon>Granulicella</taxon>
    </lineage>
</organism>
<sequence length="172" mass="17926">MADPYLGEIRQVGFSFAPRYWAQCNGQLLPIQQNQALFSLLGTQFGGDGIRTFGLPDLRGRSPIGQGNGVVMGEAQGAEKVTMTVAQMPLHTHLVSASTTAGTAGDPTGQVWAPVSDSSGNPNPGFTETAPNVTMDPAALSPAGGSQPIPILQPYNVVNYIIALSGIFPSRS</sequence>
<proteinExistence type="predicted"/>
<dbReference type="Proteomes" id="UP000199024">
    <property type="component" value="Unassembled WGS sequence"/>
</dbReference>
<dbReference type="Gene3D" id="3.90.1340.10">
    <property type="entry name" value="Phage tail collar domain"/>
    <property type="match status" value="1"/>
</dbReference>
<dbReference type="RefSeq" id="WP_089837730.1">
    <property type="nucleotide sequence ID" value="NZ_FOZL01000001.1"/>
</dbReference>
<evidence type="ECO:0000259" key="2">
    <source>
        <dbReference type="Pfam" id="PF07484"/>
    </source>
</evidence>
<feature type="compositionally biased region" description="Polar residues" evidence="1">
    <location>
        <begin position="117"/>
        <end position="132"/>
    </location>
</feature>
<dbReference type="STRING" id="474950.SAMN05421771_1321"/>